<evidence type="ECO:0000256" key="1">
    <source>
        <dbReference type="ARBA" id="ARBA00004141"/>
    </source>
</evidence>
<evidence type="ECO:0000256" key="4">
    <source>
        <dbReference type="SAM" id="Phobius"/>
    </source>
</evidence>
<keyword evidence="4" id="KW-0472">Membrane</keyword>
<dbReference type="PANTHER" id="PTHR31618:SF7">
    <property type="entry name" value="MECHANOSENSITIVE ION CHANNEL PROTEIN"/>
    <property type="match status" value="1"/>
</dbReference>
<evidence type="ECO:0000256" key="2">
    <source>
        <dbReference type="ARBA" id="ARBA00008017"/>
    </source>
</evidence>
<gene>
    <name evidence="5" type="ORF">Nepgr_023864</name>
</gene>
<evidence type="ECO:0000313" key="6">
    <source>
        <dbReference type="Proteomes" id="UP001279734"/>
    </source>
</evidence>
<feature type="transmembrane region" description="Helical" evidence="4">
    <location>
        <begin position="179"/>
        <end position="206"/>
    </location>
</feature>
<feature type="compositionally biased region" description="Acidic residues" evidence="3">
    <location>
        <begin position="338"/>
        <end position="351"/>
    </location>
</feature>
<dbReference type="InterPro" id="IPR011992">
    <property type="entry name" value="EF-hand-dom_pair"/>
</dbReference>
<feature type="transmembrane region" description="Helical" evidence="4">
    <location>
        <begin position="107"/>
        <end position="128"/>
    </location>
</feature>
<accession>A0AAD3XZW1</accession>
<protein>
    <submittedName>
        <fullName evidence="5">Uncharacterized protein</fullName>
    </submittedName>
</protein>
<reference evidence="5" key="1">
    <citation type="submission" date="2023-05" db="EMBL/GenBank/DDBJ databases">
        <title>Nepenthes gracilis genome sequencing.</title>
        <authorList>
            <person name="Fukushima K."/>
        </authorList>
    </citation>
    <scope>NUCLEOTIDE SEQUENCE</scope>
    <source>
        <strain evidence="5">SING2019-196</strain>
    </source>
</reference>
<dbReference type="InterPro" id="IPR016688">
    <property type="entry name" value="MscS-like_plants/fungi"/>
</dbReference>
<sequence length="568" mass="64876">MYETTASDLERGWIDHSGDTGAANAPHGFCFRLRLFIFYAVLPLIIPLVLLICCLYWLLSKLMFIKDVSSPGQVAANLMANDGNSNFDFELLWKRVADLVWKGVAAAMWRLCILLLLLLFMVIVVSVPGLTRIKILGMPLWIWMMVPALYIVSYRHISLLRECIVKKLSLTMIEDKYDVVYYLDGLGGSGYNLIVCVVILLAWEFYSRSSLHGLRRYRVSEKALDTTTVSLLVGAFLVLVKNALILSWESHAVYSRFAGNIRKVGLQLYFLGLAHGLNVDIFSPDKGIPEKADNIMNSDTDEEKSYTGEFCPSDPDNIYNSDADKEPSYADGFRPPDPDSENSSDTDEENSETEKLSTYRKKHMAQCFIEVTKLCSRNYDPIPNKIRKRWRKFKKDGSDYVTAESVRKNQQDHKIPVNDMEINGWFKQLRDADKFKRTDAISYSTFEEWMMEAFKNCLSFGYTLIDAESATNTLNNIMWAFIVIVIILCWLLLTGIASVKVLIAMASPLLAASFIFGNTLKAMFEGIIFTFVSHPFLVGNWCEIDDTQVTLFDIPLWRYFFFFSFTHE</sequence>
<dbReference type="Proteomes" id="UP001279734">
    <property type="component" value="Unassembled WGS sequence"/>
</dbReference>
<keyword evidence="6" id="KW-1185">Reference proteome</keyword>
<comment type="similarity">
    <text evidence="2">Belongs to the MscS (TC 1.A.23) family.</text>
</comment>
<keyword evidence="4" id="KW-1133">Transmembrane helix</keyword>
<dbReference type="SUPFAM" id="SSF47473">
    <property type="entry name" value="EF-hand"/>
    <property type="match status" value="1"/>
</dbReference>
<evidence type="ECO:0000256" key="3">
    <source>
        <dbReference type="SAM" id="MobiDB-lite"/>
    </source>
</evidence>
<dbReference type="EMBL" id="BSYO01000024">
    <property type="protein sequence ID" value="GMH22021.1"/>
    <property type="molecule type" value="Genomic_DNA"/>
</dbReference>
<proteinExistence type="inferred from homology"/>
<feature type="transmembrane region" description="Helical" evidence="4">
    <location>
        <begin position="36"/>
        <end position="59"/>
    </location>
</feature>
<feature type="region of interest" description="Disordered" evidence="3">
    <location>
        <begin position="292"/>
        <end position="358"/>
    </location>
</feature>
<comment type="subcellular location">
    <subcellularLocation>
        <location evidence="1">Membrane</location>
        <topology evidence="1">Multi-pass membrane protein</topology>
    </subcellularLocation>
</comment>
<organism evidence="5 6">
    <name type="scientific">Nepenthes gracilis</name>
    <name type="common">Slender pitcher plant</name>
    <dbReference type="NCBI Taxonomy" id="150966"/>
    <lineage>
        <taxon>Eukaryota</taxon>
        <taxon>Viridiplantae</taxon>
        <taxon>Streptophyta</taxon>
        <taxon>Embryophyta</taxon>
        <taxon>Tracheophyta</taxon>
        <taxon>Spermatophyta</taxon>
        <taxon>Magnoliopsida</taxon>
        <taxon>eudicotyledons</taxon>
        <taxon>Gunneridae</taxon>
        <taxon>Pentapetalae</taxon>
        <taxon>Caryophyllales</taxon>
        <taxon>Nepenthaceae</taxon>
        <taxon>Nepenthes</taxon>
    </lineage>
</organism>
<feature type="transmembrane region" description="Helical" evidence="4">
    <location>
        <begin position="509"/>
        <end position="531"/>
    </location>
</feature>
<evidence type="ECO:0000313" key="5">
    <source>
        <dbReference type="EMBL" id="GMH22021.1"/>
    </source>
</evidence>
<name>A0AAD3XZW1_NEPGR</name>
<dbReference type="GO" id="GO:0006820">
    <property type="term" value="P:monoatomic anion transport"/>
    <property type="evidence" value="ECO:0007669"/>
    <property type="project" value="TreeGrafter"/>
</dbReference>
<keyword evidence="4" id="KW-0812">Transmembrane</keyword>
<dbReference type="GO" id="GO:0008381">
    <property type="term" value="F:mechanosensitive monoatomic ion channel activity"/>
    <property type="evidence" value="ECO:0007669"/>
    <property type="project" value="TreeGrafter"/>
</dbReference>
<dbReference type="GO" id="GO:0050982">
    <property type="term" value="P:detection of mechanical stimulus"/>
    <property type="evidence" value="ECO:0007669"/>
    <property type="project" value="TreeGrafter"/>
</dbReference>
<feature type="transmembrane region" description="Helical" evidence="4">
    <location>
        <begin position="477"/>
        <end position="497"/>
    </location>
</feature>
<dbReference type="AlphaFoldDB" id="A0AAD3XZW1"/>
<comment type="caution">
    <text evidence="5">The sequence shown here is derived from an EMBL/GenBank/DDBJ whole genome shotgun (WGS) entry which is preliminary data.</text>
</comment>
<dbReference type="GO" id="GO:0005886">
    <property type="term" value="C:plasma membrane"/>
    <property type="evidence" value="ECO:0007669"/>
    <property type="project" value="TreeGrafter"/>
</dbReference>
<dbReference type="PANTHER" id="PTHR31618">
    <property type="entry name" value="MECHANOSENSITIVE ION CHANNEL PROTEIN 5"/>
    <property type="match status" value="1"/>
</dbReference>
<dbReference type="Gene3D" id="1.10.238.10">
    <property type="entry name" value="EF-hand"/>
    <property type="match status" value="1"/>
</dbReference>
<feature type="transmembrane region" description="Helical" evidence="4">
    <location>
        <begin position="227"/>
        <end position="248"/>
    </location>
</feature>
<feature type="transmembrane region" description="Helical" evidence="4">
    <location>
        <begin position="140"/>
        <end position="159"/>
    </location>
</feature>